<dbReference type="GO" id="GO:0006730">
    <property type="term" value="P:one-carbon metabolic process"/>
    <property type="evidence" value="ECO:0007669"/>
    <property type="project" value="UniProtKB-KW"/>
</dbReference>
<feature type="domain" description="S-adenosylmethionine synthetase C-terminal" evidence="18">
    <location>
        <begin position="221"/>
        <end position="356"/>
    </location>
</feature>
<evidence type="ECO:0000256" key="6">
    <source>
        <dbReference type="ARBA" id="ARBA00022563"/>
    </source>
</evidence>
<comment type="pathway">
    <text evidence="3">Amino-acid biosynthesis; S-adenosyl-L-methionine biosynthesis; S-adenosyl-L-methionine from L-methionine: step 1/1.</text>
</comment>
<evidence type="ECO:0000313" key="19">
    <source>
        <dbReference type="EMBL" id="AGQ19482.1"/>
    </source>
</evidence>
<dbReference type="InterPro" id="IPR022629">
    <property type="entry name" value="S-AdoMet_synt_central"/>
</dbReference>
<dbReference type="AlphaFoldDB" id="S5DX00"/>
<keyword evidence="7" id="KW-0808">Transferase</keyword>
<dbReference type="CDD" id="cd18079">
    <property type="entry name" value="S-AdoMet_synt"/>
    <property type="match status" value="1"/>
</dbReference>
<evidence type="ECO:0000256" key="15">
    <source>
        <dbReference type="RuleBase" id="RU004462"/>
    </source>
</evidence>
<comment type="cofactor">
    <cofactor evidence="1">
        <name>Mg(2+)</name>
        <dbReference type="ChEBI" id="CHEBI:18420"/>
    </cofactor>
</comment>
<dbReference type="PROSITE" id="PS00376">
    <property type="entry name" value="ADOMET_SYNTHASE_1"/>
    <property type="match status" value="1"/>
</dbReference>
<dbReference type="GO" id="GO:0004478">
    <property type="term" value="F:methionine adenosyltransferase activity"/>
    <property type="evidence" value="ECO:0007669"/>
    <property type="project" value="UniProtKB-UniRule"/>
</dbReference>
<dbReference type="Pfam" id="PF02772">
    <property type="entry name" value="S-AdoMet_synt_M"/>
    <property type="match status" value="1"/>
</dbReference>
<dbReference type="Pfam" id="PF02773">
    <property type="entry name" value="S-AdoMet_synt_C"/>
    <property type="match status" value="1"/>
</dbReference>
<dbReference type="InterPro" id="IPR022636">
    <property type="entry name" value="S-AdoMet_synthetase_sfam"/>
</dbReference>
<evidence type="ECO:0000256" key="8">
    <source>
        <dbReference type="ARBA" id="ARBA00022723"/>
    </source>
</evidence>
<organism evidence="19">
    <name type="scientific">Candidatus Actinomarina minuta</name>
    <dbReference type="NCBI Taxonomy" id="1389454"/>
    <lineage>
        <taxon>Bacteria</taxon>
        <taxon>Bacillati</taxon>
        <taxon>Actinomycetota</taxon>
        <taxon>Actinomycetes</taxon>
        <taxon>Candidatus Actinomarinidae</taxon>
        <taxon>Candidatus Actinomarinales</taxon>
        <taxon>Candidatus Actinomarineae</taxon>
        <taxon>Candidatus Actinomarinaceae</taxon>
        <taxon>Candidatus Actinomarina</taxon>
    </lineage>
</organism>
<dbReference type="InterPro" id="IPR002133">
    <property type="entry name" value="S-AdoMet_synthetase"/>
</dbReference>
<keyword evidence="6" id="KW-0554">One-carbon metabolism</keyword>
<evidence type="ECO:0000259" key="17">
    <source>
        <dbReference type="Pfam" id="PF02772"/>
    </source>
</evidence>
<protein>
    <recommendedName>
        <fullName evidence="5 13">Methionine adenosyltransferase</fullName>
        <ecNumber evidence="5 13">2.5.1.6</ecNumber>
    </recommendedName>
</protein>
<dbReference type="GO" id="GO:0005737">
    <property type="term" value="C:cytoplasm"/>
    <property type="evidence" value="ECO:0007669"/>
    <property type="project" value="UniProtKB-SubCell"/>
</dbReference>
<dbReference type="EMBL" id="KC811133">
    <property type="protein sequence ID" value="AGQ19482.1"/>
    <property type="molecule type" value="Genomic_DNA"/>
</dbReference>
<proteinExistence type="inferred from homology"/>
<comment type="subunit">
    <text evidence="14">Homotetramer.</text>
</comment>
<dbReference type="PROSITE" id="PS00377">
    <property type="entry name" value="ADOMET_SYNTHASE_2"/>
    <property type="match status" value="1"/>
</dbReference>
<dbReference type="GO" id="GO:0046872">
    <property type="term" value="F:metal ion binding"/>
    <property type="evidence" value="ECO:0007669"/>
    <property type="project" value="UniProtKB-KW"/>
</dbReference>
<name>S5DX00_9ACTN</name>
<dbReference type="EC" id="2.5.1.6" evidence="5 13"/>
<dbReference type="UniPathway" id="UPA00315">
    <property type="reaction ID" value="UER00080"/>
</dbReference>
<evidence type="ECO:0000256" key="4">
    <source>
        <dbReference type="ARBA" id="ARBA00009685"/>
    </source>
</evidence>
<dbReference type="PANTHER" id="PTHR11964">
    <property type="entry name" value="S-ADENOSYLMETHIONINE SYNTHETASE"/>
    <property type="match status" value="1"/>
</dbReference>
<evidence type="ECO:0000256" key="11">
    <source>
        <dbReference type="ARBA" id="ARBA00022842"/>
    </source>
</evidence>
<evidence type="ECO:0000256" key="2">
    <source>
        <dbReference type="ARBA" id="ARBA00001958"/>
    </source>
</evidence>
<dbReference type="Gene3D" id="3.30.300.10">
    <property type="match status" value="3"/>
</dbReference>
<comment type="subcellular location">
    <subcellularLocation>
        <location evidence="14">Cytoplasm</location>
    </subcellularLocation>
</comment>
<accession>S5DX00</accession>
<dbReference type="GO" id="GO:0005524">
    <property type="term" value="F:ATP binding"/>
    <property type="evidence" value="ECO:0007669"/>
    <property type="project" value="UniProtKB-KW"/>
</dbReference>
<evidence type="ECO:0000256" key="5">
    <source>
        <dbReference type="ARBA" id="ARBA00012828"/>
    </source>
</evidence>
<keyword evidence="8 14" id="KW-0479">Metal-binding</keyword>
<comment type="similarity">
    <text evidence="4 15">Belongs to the AdoMet synthase family.</text>
</comment>
<evidence type="ECO:0000256" key="1">
    <source>
        <dbReference type="ARBA" id="ARBA00001946"/>
    </source>
</evidence>
<keyword evidence="10" id="KW-0067">ATP-binding</keyword>
<evidence type="ECO:0000256" key="9">
    <source>
        <dbReference type="ARBA" id="ARBA00022741"/>
    </source>
</evidence>
<keyword evidence="11 14" id="KW-0460">Magnesium</keyword>
<dbReference type="SUPFAM" id="SSF55973">
    <property type="entry name" value="S-adenosylmethionine synthetase"/>
    <property type="match status" value="3"/>
</dbReference>
<dbReference type="GO" id="GO:0006556">
    <property type="term" value="P:S-adenosylmethionine biosynthetic process"/>
    <property type="evidence" value="ECO:0007669"/>
    <property type="project" value="UniProtKB-UniRule"/>
</dbReference>
<evidence type="ECO:0000256" key="14">
    <source>
        <dbReference type="RuleBase" id="RU000542"/>
    </source>
</evidence>
<dbReference type="NCBIfam" id="TIGR01034">
    <property type="entry name" value="metK"/>
    <property type="match status" value="1"/>
</dbReference>
<dbReference type="PIRSF" id="PIRSF000497">
    <property type="entry name" value="MAT"/>
    <property type="match status" value="1"/>
</dbReference>
<feature type="domain" description="S-adenosylmethionine synthetase N-terminal" evidence="16">
    <location>
        <begin position="3"/>
        <end position="103"/>
    </location>
</feature>
<keyword evidence="9" id="KW-0547">Nucleotide-binding</keyword>
<dbReference type="Pfam" id="PF00438">
    <property type="entry name" value="S-AdoMet_synt_N"/>
    <property type="match status" value="1"/>
</dbReference>
<reference evidence="19" key="1">
    <citation type="journal article" date="2013" name="Sci. Rep.">
        <title>Metagenomics uncovers a new group of low GC and ultra-small marine Actinobacteria.</title>
        <authorList>
            <person name="Ghai R."/>
            <person name="Mizuno C.M."/>
            <person name="Picazo A."/>
            <person name="Camacho A."/>
            <person name="Rodriguez-Valera F."/>
        </authorList>
    </citation>
    <scope>NUCLEOTIDE SEQUENCE</scope>
</reference>
<feature type="domain" description="S-adenosylmethionine synthetase central" evidence="17">
    <location>
        <begin position="116"/>
        <end position="218"/>
    </location>
</feature>
<dbReference type="InterPro" id="IPR022628">
    <property type="entry name" value="S-AdoMet_synt_N"/>
</dbReference>
<evidence type="ECO:0000256" key="3">
    <source>
        <dbReference type="ARBA" id="ARBA00005224"/>
    </source>
</evidence>
<evidence type="ECO:0000256" key="12">
    <source>
        <dbReference type="ARBA" id="ARBA00022958"/>
    </source>
</evidence>
<evidence type="ECO:0000259" key="18">
    <source>
        <dbReference type="Pfam" id="PF02773"/>
    </source>
</evidence>
<dbReference type="InterPro" id="IPR022630">
    <property type="entry name" value="S-AdoMet_synt_C"/>
</dbReference>
<evidence type="ECO:0000256" key="7">
    <source>
        <dbReference type="ARBA" id="ARBA00022679"/>
    </source>
</evidence>
<evidence type="ECO:0000256" key="13">
    <source>
        <dbReference type="NCBIfam" id="TIGR01034"/>
    </source>
</evidence>
<sequence length="360" mass="39549">MYKTAETVSPGHPDKIADLISDYVLTEALSNNKKSRVAVETFLTGTSYGGLVVVGGEISEIANIDDETINKIVKEALSKTIKTSFEDFQLDNLKIQNELTPQSEEIRSAVEDDKDLGAGDQGIMVGYATNETKSLMPETFDISRNIQMSLWDIQNNDESLDLDSKVQVTTGGKKTKVVISTQHKKDIDIDGLRNNLEEMIGELVNDDFQFDLNPSGSFVKGGPAGDTGLTGRKIVVDAYGPTVPVGGGAFSGKDPSKVDRSAAYAARHLAKNIVAHKLAEICQVRVAYAIGKAEPYELSIETFGTSKKDDLVLNDFVSKFDMMPGMIIERLDLLNVNYKKDTLFSHFGHDDRNWEKIEDL</sequence>
<keyword evidence="12 14" id="KW-0630">Potassium</keyword>
<comment type="cofactor">
    <cofactor evidence="2">
        <name>K(+)</name>
        <dbReference type="ChEBI" id="CHEBI:29103"/>
    </cofactor>
</comment>
<evidence type="ECO:0000259" key="16">
    <source>
        <dbReference type="Pfam" id="PF00438"/>
    </source>
</evidence>
<evidence type="ECO:0000256" key="10">
    <source>
        <dbReference type="ARBA" id="ARBA00022840"/>
    </source>
</evidence>
<dbReference type="InterPro" id="IPR022631">
    <property type="entry name" value="ADOMET_SYNTHASE_CS"/>
</dbReference>